<dbReference type="Proteomes" id="UP000004778">
    <property type="component" value="Unassembled WGS sequence"/>
</dbReference>
<dbReference type="Pfam" id="PF05065">
    <property type="entry name" value="Phage_capsid"/>
    <property type="match status" value="1"/>
</dbReference>
<dbReference type="Gene3D" id="3.30.2320.10">
    <property type="entry name" value="hypothetical protein PF0899 domain"/>
    <property type="match status" value="1"/>
</dbReference>
<dbReference type="eggNOG" id="COG4653">
    <property type="taxonomic scope" value="Bacteria"/>
</dbReference>
<accession>C0W521</accession>
<sequence length="284" mass="30222">MAETMTTNGQPFAWMPQSIEELVVQPVTRESVALIAAGSTRLRQDCDGFRVPVVTKDPVAAWVKEGEEIPLSGSKVAEVADRFHKVAGLSVLSRELVLDSSPDIAKQVGEGLARDIARNIDTAFFGKRKDGDTTAPIGIAEVPGTGTVSAGGKWTNTDVFITAAFQAQLEGASLSAFAANPADAMALAQIKEQAGSQRLLLNPTPTAAAPLTLAGVPLYVSPAIEEGTIWGLPQNRIKIGVREDVELTRDESAFFTSDRIAIRATMRVAFLYPHPAAIQKITKA</sequence>
<dbReference type="HOGENOM" id="CLU_086338_0_0_11"/>
<comment type="subcellular location">
    <subcellularLocation>
        <location evidence="1">Virion</location>
    </subcellularLocation>
</comment>
<reference evidence="3 4" key="1">
    <citation type="submission" date="2009-01" db="EMBL/GenBank/DDBJ databases">
        <authorList>
            <person name="Qin X."/>
            <person name="Bachman B."/>
            <person name="Battles P."/>
            <person name="Bell A."/>
            <person name="Bess C."/>
            <person name="Bickham C."/>
            <person name="Chaboub L."/>
            <person name="Chen D."/>
            <person name="Coyle M."/>
            <person name="Deiros D.R."/>
            <person name="Dinh H."/>
            <person name="Forbes L."/>
            <person name="Fowler G."/>
            <person name="Francisco L."/>
            <person name="Fu Q."/>
            <person name="Gubbala S."/>
            <person name="Hale W."/>
            <person name="Han Y."/>
            <person name="Hemphill L."/>
            <person name="Highlander S.K."/>
            <person name="Hirani K."/>
            <person name="Hogues M."/>
            <person name="Jackson L."/>
            <person name="Jakkamsetti A."/>
            <person name="Javaid M."/>
            <person name="Jiang H."/>
            <person name="Korchina V."/>
            <person name="Kovar C."/>
            <person name="Lara F."/>
            <person name="Lee S."/>
            <person name="Mata R."/>
            <person name="Mathew T."/>
            <person name="Moen C."/>
            <person name="Morales K."/>
            <person name="Munidasa M."/>
            <person name="Nazareth L."/>
            <person name="Ngo R."/>
            <person name="Nguyen L."/>
            <person name="Okwuonu G."/>
            <person name="Ongeri F."/>
            <person name="Patil S."/>
            <person name="Petrosino J."/>
            <person name="Pham C."/>
            <person name="Pham P."/>
            <person name="Pu L.-L."/>
            <person name="Puazo M."/>
            <person name="Raj R."/>
            <person name="Reid J."/>
            <person name="Rouhana J."/>
            <person name="Saada N."/>
            <person name="Shang Y."/>
            <person name="Simmons D."/>
            <person name="Thornton R."/>
            <person name="Warren J."/>
            <person name="Weissenberger G."/>
            <person name="Zhang J."/>
            <person name="Zhang L."/>
            <person name="Zhou C."/>
            <person name="Zhu D."/>
            <person name="Muzny D."/>
            <person name="Worley K."/>
            <person name="Gibbs R."/>
        </authorList>
    </citation>
    <scope>NUCLEOTIDE SEQUENCE [LARGE SCALE GENOMIC DNA]</scope>
    <source>
        <strain evidence="3 4">DSM 15434</strain>
    </source>
</reference>
<proteinExistence type="predicted"/>
<comment type="caution">
    <text evidence="3">The sequence shown here is derived from an EMBL/GenBank/DDBJ whole genome shotgun (WGS) entry which is preliminary data.</text>
</comment>
<name>C0W521_9ACTO</name>
<dbReference type="EMBL" id="ACFH01000061">
    <property type="protein sequence ID" value="EEH66178.1"/>
    <property type="molecule type" value="Genomic_DNA"/>
</dbReference>
<dbReference type="RefSeq" id="WP_006547932.1">
    <property type="nucleotide sequence ID" value="NZ_DS999574.1"/>
</dbReference>
<dbReference type="InterPro" id="IPR054612">
    <property type="entry name" value="Phage_capsid-like_C"/>
</dbReference>
<dbReference type="InterPro" id="IPR024455">
    <property type="entry name" value="Phage_capsid"/>
</dbReference>
<dbReference type="Gene3D" id="3.30.2400.10">
    <property type="entry name" value="Major capsid protein gp5"/>
    <property type="match status" value="1"/>
</dbReference>
<protein>
    <submittedName>
        <fullName evidence="3">Putative phage capsid family</fullName>
    </submittedName>
</protein>
<organism evidence="3 4">
    <name type="scientific">Actinomyces urogenitalis DSM 15434</name>
    <dbReference type="NCBI Taxonomy" id="525246"/>
    <lineage>
        <taxon>Bacteria</taxon>
        <taxon>Bacillati</taxon>
        <taxon>Actinomycetota</taxon>
        <taxon>Actinomycetes</taxon>
        <taxon>Actinomycetales</taxon>
        <taxon>Actinomycetaceae</taxon>
        <taxon>Actinomyces</taxon>
    </lineage>
</organism>
<evidence type="ECO:0000256" key="1">
    <source>
        <dbReference type="ARBA" id="ARBA00004328"/>
    </source>
</evidence>
<dbReference type="OrthoDB" id="3233650at2"/>
<feature type="domain" description="Phage capsid-like C-terminal" evidence="2">
    <location>
        <begin position="16"/>
        <end position="282"/>
    </location>
</feature>
<dbReference type="NCBIfam" id="TIGR01554">
    <property type="entry name" value="major_cap_HK97"/>
    <property type="match status" value="1"/>
</dbReference>
<keyword evidence="4" id="KW-1185">Reference proteome</keyword>
<evidence type="ECO:0000313" key="4">
    <source>
        <dbReference type="Proteomes" id="UP000004778"/>
    </source>
</evidence>
<dbReference type="AlphaFoldDB" id="C0W521"/>
<evidence type="ECO:0000313" key="3">
    <source>
        <dbReference type="EMBL" id="EEH66178.1"/>
    </source>
</evidence>
<gene>
    <name evidence="3" type="ORF">HMPREF0058_0965</name>
</gene>
<dbReference type="SUPFAM" id="SSF56563">
    <property type="entry name" value="Major capsid protein gp5"/>
    <property type="match status" value="1"/>
</dbReference>
<evidence type="ECO:0000259" key="2">
    <source>
        <dbReference type="Pfam" id="PF05065"/>
    </source>
</evidence>